<comment type="caution">
    <text evidence="1">The sequence shown here is derived from an EMBL/GenBank/DDBJ whole genome shotgun (WGS) entry which is preliminary data.</text>
</comment>
<name>A0A4Y2KYC8_ARAVE</name>
<dbReference type="AlphaFoldDB" id="A0A4Y2KYC8"/>
<accession>A0A4Y2KYC8</accession>
<dbReference type="Proteomes" id="UP000499080">
    <property type="component" value="Unassembled WGS sequence"/>
</dbReference>
<sequence length="128" mass="14923">MEFGRKSRSICNAEWQMRRLPLIRAGQRWKAKFRSRGRHLKQAFYLGRMDNRHFICHLVQSMVELVSSRQQEHLQVQCYFKCSRSTLRAVFSEMNPHCSTLTVKTPFNVTVTSPELTPLAVAAIGLKR</sequence>
<evidence type="ECO:0000313" key="1">
    <source>
        <dbReference type="EMBL" id="GBN07302.1"/>
    </source>
</evidence>
<evidence type="ECO:0000313" key="2">
    <source>
        <dbReference type="Proteomes" id="UP000499080"/>
    </source>
</evidence>
<keyword evidence="2" id="KW-1185">Reference proteome</keyword>
<protein>
    <submittedName>
        <fullName evidence="1">Uncharacterized protein</fullName>
    </submittedName>
</protein>
<gene>
    <name evidence="1" type="ORF">AVEN_202074_1</name>
</gene>
<organism evidence="1 2">
    <name type="scientific">Araneus ventricosus</name>
    <name type="common">Orbweaver spider</name>
    <name type="synonym">Epeira ventricosa</name>
    <dbReference type="NCBI Taxonomy" id="182803"/>
    <lineage>
        <taxon>Eukaryota</taxon>
        <taxon>Metazoa</taxon>
        <taxon>Ecdysozoa</taxon>
        <taxon>Arthropoda</taxon>
        <taxon>Chelicerata</taxon>
        <taxon>Arachnida</taxon>
        <taxon>Araneae</taxon>
        <taxon>Araneomorphae</taxon>
        <taxon>Entelegynae</taxon>
        <taxon>Araneoidea</taxon>
        <taxon>Araneidae</taxon>
        <taxon>Araneus</taxon>
    </lineage>
</organism>
<proteinExistence type="predicted"/>
<reference evidence="1 2" key="1">
    <citation type="journal article" date="2019" name="Sci. Rep.">
        <title>Orb-weaving spider Araneus ventricosus genome elucidates the spidroin gene catalogue.</title>
        <authorList>
            <person name="Kono N."/>
            <person name="Nakamura H."/>
            <person name="Ohtoshi R."/>
            <person name="Moran D.A.P."/>
            <person name="Shinohara A."/>
            <person name="Yoshida Y."/>
            <person name="Fujiwara M."/>
            <person name="Mori M."/>
            <person name="Tomita M."/>
            <person name="Arakawa K."/>
        </authorList>
    </citation>
    <scope>NUCLEOTIDE SEQUENCE [LARGE SCALE GENOMIC DNA]</scope>
</reference>
<dbReference type="EMBL" id="BGPR01005148">
    <property type="protein sequence ID" value="GBN07302.1"/>
    <property type="molecule type" value="Genomic_DNA"/>
</dbReference>